<sequence length="453" mass="50862">MTTNKTDILFTLGDLNCAAHQWPDYLQYGFNDSDIAILIEIAGDKKLHQADADSAEIWAPLHAWRTLGQLRSDQATLPLIKLFDQLVEDDWALYELPVVLGMIGESAIEPLAELLNTPELDEFTHVMAVDALCEVVEHHPEQRDAVLARYQAYLKQPDTSLPTLNGLLIGRLCELKASELIDDIRALYAKACVDVSCAGDLEEVEIKLGFRQGRDTPRPSDAESYGFEATPAKKPENGDVIDLVNYYFDTYGNESAIFNASELDGFFSALACAPNNIMAAQWLPMLWGGEDKAPRWKKRSEYEEFNDIIFTFYNHVMEGMHNENYHALFLVEEEDGEEYTIVSGWCEGFMRGIALWGELTSTDDINALEKSLQPIRLFTTGQDSDLLNSLSEEQINQNGLDIEPAVKALYLHFLEQRQQASKPIQRETPKVGRNAPCPCGSGKKHKKCCMLNG</sequence>
<dbReference type="Pfam" id="PF03695">
    <property type="entry name" value="UPF0149"/>
    <property type="match status" value="1"/>
</dbReference>
<dbReference type="SUPFAM" id="SSF101327">
    <property type="entry name" value="YgfB-like"/>
    <property type="match status" value="1"/>
</dbReference>
<dbReference type="InterPro" id="IPR036255">
    <property type="entry name" value="YgfB-like_sf"/>
</dbReference>
<dbReference type="Pfam" id="PF06685">
    <property type="entry name" value="DUF1186"/>
    <property type="match status" value="1"/>
</dbReference>
<proteinExistence type="predicted"/>
<dbReference type="NCBIfam" id="TIGR02292">
    <property type="entry name" value="ygfB_yecA"/>
    <property type="match status" value="1"/>
</dbReference>
<accession>A0A3B0ZTH6</accession>
<reference evidence="2" key="1">
    <citation type="submission" date="2018-06" db="EMBL/GenBank/DDBJ databases">
        <authorList>
            <person name="Zhirakovskaya E."/>
        </authorList>
    </citation>
    <scope>NUCLEOTIDE SEQUENCE</scope>
</reference>
<dbReference type="InterPro" id="IPR010602">
    <property type="entry name" value="DUF1186"/>
</dbReference>
<dbReference type="InterPro" id="IPR011978">
    <property type="entry name" value="YgfB-like"/>
</dbReference>
<dbReference type="EMBL" id="UOFP01000265">
    <property type="protein sequence ID" value="VAW89339.1"/>
    <property type="molecule type" value="Genomic_DNA"/>
</dbReference>
<dbReference type="InterPro" id="IPR011989">
    <property type="entry name" value="ARM-like"/>
</dbReference>
<dbReference type="Gene3D" id="1.25.10.10">
    <property type="entry name" value="Leucine-rich Repeat Variant"/>
    <property type="match status" value="1"/>
</dbReference>
<protein>
    <recommendedName>
        <fullName evidence="3">YecA family protein</fullName>
    </recommendedName>
</protein>
<name>A0A3B0ZTH6_9ZZZZ</name>
<dbReference type="NCBIfam" id="NF007704">
    <property type="entry name" value="PRK10396.1"/>
    <property type="match status" value="1"/>
</dbReference>
<dbReference type="SUPFAM" id="SSF103642">
    <property type="entry name" value="Sec-C motif"/>
    <property type="match status" value="1"/>
</dbReference>
<evidence type="ECO:0000313" key="2">
    <source>
        <dbReference type="EMBL" id="VAW89339.1"/>
    </source>
</evidence>
<gene>
    <name evidence="2" type="ORF">MNBD_GAMMA18-1069</name>
</gene>
<dbReference type="Gene3D" id="1.20.120.740">
    <property type="entry name" value="YgfB uncharacterised protein family UPF0149, PF03695"/>
    <property type="match status" value="1"/>
</dbReference>
<evidence type="ECO:0008006" key="3">
    <source>
        <dbReference type="Google" id="ProtNLM"/>
    </source>
</evidence>
<dbReference type="Pfam" id="PF02810">
    <property type="entry name" value="SEC-C"/>
    <property type="match status" value="1"/>
</dbReference>
<feature type="region of interest" description="Disordered" evidence="1">
    <location>
        <begin position="420"/>
        <end position="443"/>
    </location>
</feature>
<organism evidence="2">
    <name type="scientific">hydrothermal vent metagenome</name>
    <dbReference type="NCBI Taxonomy" id="652676"/>
    <lineage>
        <taxon>unclassified sequences</taxon>
        <taxon>metagenomes</taxon>
        <taxon>ecological metagenomes</taxon>
    </lineage>
</organism>
<dbReference type="InterPro" id="IPR004027">
    <property type="entry name" value="SEC_C_motif"/>
</dbReference>
<dbReference type="AlphaFoldDB" id="A0A3B0ZTH6"/>
<evidence type="ECO:0000256" key="1">
    <source>
        <dbReference type="SAM" id="MobiDB-lite"/>
    </source>
</evidence>